<keyword evidence="9" id="KW-1185">Reference proteome</keyword>
<dbReference type="Pfam" id="PF02690">
    <property type="entry name" value="Na_Pi_cotrans"/>
    <property type="match status" value="2"/>
</dbReference>
<keyword evidence="6 7" id="KW-0472">Membrane</keyword>
<dbReference type="GO" id="GO:0005436">
    <property type="term" value="F:sodium:phosphate symporter activity"/>
    <property type="evidence" value="ECO:0007669"/>
    <property type="project" value="InterPro"/>
</dbReference>
<dbReference type="OMA" id="KQWCQTT"/>
<dbReference type="PANTHER" id="PTHR10010">
    <property type="entry name" value="SOLUTE CARRIER FAMILY 34 SODIUM PHOSPHATE , MEMBER 2-RELATED"/>
    <property type="match status" value="1"/>
</dbReference>
<accession>E9H1H8</accession>
<evidence type="ECO:0000256" key="7">
    <source>
        <dbReference type="SAM" id="Phobius"/>
    </source>
</evidence>
<feature type="transmembrane region" description="Helical" evidence="7">
    <location>
        <begin position="183"/>
        <end position="204"/>
    </location>
</feature>
<sequence length="608" mass="65786">MLAKSESLLTNYGATKDNGNKLFLETHLDKSSEKCSSKNSCDIGRMEMGRAGSDSGDAKSPVDEATEAEIDPWALTDLVDTSEKWSDLDKKAKAMRIAIGVLKIGALLILLFFFVCSLDLLSSAFRLVGGRTTGEIFQQSDLLQNPVVGVMIGILTTVLVQSSSTSSSIIVSMVSANFLTVRVAIPIVMGANIGTSVTNTIVSLTQMGDRNEFRRAFAAATVHDMFNWLSVIILFPVEIVSRAVFGIGFLEITSEAATKHIGSGGPGGGEVKLLNALTEPLTKLVVQIDKSVLEGWSKNDSTFFNSSLIKQYCPVVVNGIKIREPCFFIMKDTGLSDAEVGLILLVASLVVLCGCLVCIVKVLNSMLKGQIAGVIKRVLNANIPYVPWITGYLAITIGAVMTFLVQSSSVFTSALTPLVGVGVISLERVYPLTLGSNIGTTTTSVIAALAAPPEQLRYTLQISLCHFIFNVAGILLFYPIPFTRFPIPMAKFLGETTAKYRWFSIGYLIMMFFFMPGIVLALSFAGTITLVVVLAPIVILMTAVVIISILQRKCPTVLPVAMRNWKFLPIYMRSLEPLDRLISSCVCCKGKQSEKNETPDGLSNLAYE</sequence>
<dbReference type="Proteomes" id="UP000000305">
    <property type="component" value="Unassembled WGS sequence"/>
</dbReference>
<evidence type="ECO:0000256" key="4">
    <source>
        <dbReference type="ARBA" id="ARBA00022692"/>
    </source>
</evidence>
<feature type="transmembrane region" description="Helical" evidence="7">
    <location>
        <begin position="528"/>
        <end position="550"/>
    </location>
</feature>
<feature type="transmembrane region" description="Helical" evidence="7">
    <location>
        <begin position="458"/>
        <end position="480"/>
    </location>
</feature>
<evidence type="ECO:0000256" key="1">
    <source>
        <dbReference type="ARBA" id="ARBA00004424"/>
    </source>
</evidence>
<dbReference type="PANTHER" id="PTHR10010:SF46">
    <property type="entry name" value="SODIUM-DEPENDENT PHOSPHATE TRANSPORT PROTEIN 2B"/>
    <property type="match status" value="1"/>
</dbReference>
<protein>
    <submittedName>
        <fullName evidence="8">Sodium-dependent phosphate transporter</fullName>
    </submittedName>
</protein>
<dbReference type="PhylomeDB" id="E9H1H8"/>
<dbReference type="eggNOG" id="ENOG502QQ3I">
    <property type="taxonomic scope" value="Eukaryota"/>
</dbReference>
<dbReference type="OrthoDB" id="76259at2759"/>
<comment type="similarity">
    <text evidence="2">Belongs to the SLC34A transporter family.</text>
</comment>
<dbReference type="NCBIfam" id="TIGR01013">
    <property type="entry name" value="2a58"/>
    <property type="match status" value="1"/>
</dbReference>
<dbReference type="GO" id="GO:0044341">
    <property type="term" value="P:sodium-dependent phosphate transport"/>
    <property type="evidence" value="ECO:0007669"/>
    <property type="project" value="InterPro"/>
</dbReference>
<evidence type="ECO:0000256" key="3">
    <source>
        <dbReference type="ARBA" id="ARBA00022475"/>
    </source>
</evidence>
<dbReference type="InterPro" id="IPR003841">
    <property type="entry name" value="Na/Pi_transpt"/>
</dbReference>
<feature type="transmembrane region" description="Helical" evidence="7">
    <location>
        <begin position="385"/>
        <end position="405"/>
    </location>
</feature>
<dbReference type="EMBL" id="GL732583">
    <property type="protein sequence ID" value="EFX74355.1"/>
    <property type="molecule type" value="Genomic_DNA"/>
</dbReference>
<keyword evidence="3" id="KW-1003">Cell membrane</keyword>
<gene>
    <name evidence="8" type="ORF">DAPPUDRAFT_307273</name>
</gene>
<keyword evidence="4 7" id="KW-0812">Transmembrane</keyword>
<name>E9H1H8_DAPPU</name>
<dbReference type="GO" id="GO:0016324">
    <property type="term" value="C:apical plasma membrane"/>
    <property type="evidence" value="ECO:0007669"/>
    <property type="project" value="UniProtKB-SubCell"/>
</dbReference>
<evidence type="ECO:0000256" key="6">
    <source>
        <dbReference type="ARBA" id="ARBA00023136"/>
    </source>
</evidence>
<evidence type="ECO:0000313" key="8">
    <source>
        <dbReference type="EMBL" id="EFX74355.1"/>
    </source>
</evidence>
<feature type="transmembrane region" description="Helical" evidence="7">
    <location>
        <begin position="97"/>
        <end position="121"/>
    </location>
</feature>
<dbReference type="KEGG" id="dpx:DAPPUDRAFT_307273"/>
<evidence type="ECO:0000256" key="2">
    <source>
        <dbReference type="ARBA" id="ARBA00005808"/>
    </source>
</evidence>
<evidence type="ECO:0000256" key="5">
    <source>
        <dbReference type="ARBA" id="ARBA00022989"/>
    </source>
</evidence>
<feature type="transmembrane region" description="Helical" evidence="7">
    <location>
        <begin position="225"/>
        <end position="245"/>
    </location>
</feature>
<feature type="transmembrane region" description="Helical" evidence="7">
    <location>
        <begin position="500"/>
        <end position="522"/>
    </location>
</feature>
<comment type="subcellular location">
    <subcellularLocation>
        <location evidence="1">Apical cell membrane</location>
        <topology evidence="1">Multi-pass membrane protein</topology>
    </subcellularLocation>
</comment>
<evidence type="ECO:0000313" key="9">
    <source>
        <dbReference type="Proteomes" id="UP000000305"/>
    </source>
</evidence>
<dbReference type="AlphaFoldDB" id="E9H1H8"/>
<dbReference type="InParanoid" id="E9H1H8"/>
<proteinExistence type="inferred from homology"/>
<dbReference type="HOGENOM" id="CLU_025063_0_0_1"/>
<feature type="transmembrane region" description="Helical" evidence="7">
    <location>
        <begin position="340"/>
        <end position="364"/>
    </location>
</feature>
<organism evidence="8 9">
    <name type="scientific">Daphnia pulex</name>
    <name type="common">Water flea</name>
    <dbReference type="NCBI Taxonomy" id="6669"/>
    <lineage>
        <taxon>Eukaryota</taxon>
        <taxon>Metazoa</taxon>
        <taxon>Ecdysozoa</taxon>
        <taxon>Arthropoda</taxon>
        <taxon>Crustacea</taxon>
        <taxon>Branchiopoda</taxon>
        <taxon>Diplostraca</taxon>
        <taxon>Cladocera</taxon>
        <taxon>Anomopoda</taxon>
        <taxon>Daphniidae</taxon>
        <taxon>Daphnia</taxon>
    </lineage>
</organism>
<keyword evidence="5 7" id="KW-1133">Transmembrane helix</keyword>
<dbReference type="STRING" id="6669.E9H1H8"/>
<reference evidence="8 9" key="1">
    <citation type="journal article" date="2011" name="Science">
        <title>The ecoresponsive genome of Daphnia pulex.</title>
        <authorList>
            <person name="Colbourne J.K."/>
            <person name="Pfrender M.E."/>
            <person name="Gilbert D."/>
            <person name="Thomas W.K."/>
            <person name="Tucker A."/>
            <person name="Oakley T.H."/>
            <person name="Tokishita S."/>
            <person name="Aerts A."/>
            <person name="Arnold G.J."/>
            <person name="Basu M.K."/>
            <person name="Bauer D.J."/>
            <person name="Caceres C.E."/>
            <person name="Carmel L."/>
            <person name="Casola C."/>
            <person name="Choi J.H."/>
            <person name="Detter J.C."/>
            <person name="Dong Q."/>
            <person name="Dusheyko S."/>
            <person name="Eads B.D."/>
            <person name="Frohlich T."/>
            <person name="Geiler-Samerotte K.A."/>
            <person name="Gerlach D."/>
            <person name="Hatcher P."/>
            <person name="Jogdeo S."/>
            <person name="Krijgsveld J."/>
            <person name="Kriventseva E.V."/>
            <person name="Kultz D."/>
            <person name="Laforsch C."/>
            <person name="Lindquist E."/>
            <person name="Lopez J."/>
            <person name="Manak J.R."/>
            <person name="Muller J."/>
            <person name="Pangilinan J."/>
            <person name="Patwardhan R.P."/>
            <person name="Pitluck S."/>
            <person name="Pritham E.J."/>
            <person name="Rechtsteiner A."/>
            <person name="Rho M."/>
            <person name="Rogozin I.B."/>
            <person name="Sakarya O."/>
            <person name="Salamov A."/>
            <person name="Schaack S."/>
            <person name="Shapiro H."/>
            <person name="Shiga Y."/>
            <person name="Skalitzky C."/>
            <person name="Smith Z."/>
            <person name="Souvorov A."/>
            <person name="Sung W."/>
            <person name="Tang Z."/>
            <person name="Tsuchiya D."/>
            <person name="Tu H."/>
            <person name="Vos H."/>
            <person name="Wang M."/>
            <person name="Wolf Y.I."/>
            <person name="Yamagata H."/>
            <person name="Yamada T."/>
            <person name="Ye Y."/>
            <person name="Shaw J.R."/>
            <person name="Andrews J."/>
            <person name="Crease T.J."/>
            <person name="Tang H."/>
            <person name="Lucas S.M."/>
            <person name="Robertson H.M."/>
            <person name="Bork P."/>
            <person name="Koonin E.V."/>
            <person name="Zdobnov E.M."/>
            <person name="Grigoriev I.V."/>
            <person name="Lynch M."/>
            <person name="Boore J.L."/>
        </authorList>
    </citation>
    <scope>NUCLEOTIDE SEQUENCE [LARGE SCALE GENOMIC DNA]</scope>
</reference>